<dbReference type="RefSeq" id="WP_183828005.1">
    <property type="nucleotide sequence ID" value="NZ_JACHEU010000001.1"/>
</dbReference>
<dbReference type="InterPro" id="IPR050611">
    <property type="entry name" value="ABCF"/>
</dbReference>
<sequence>MPASIVLSSLSFSTPDGRRLFSDLDLAFGAGRTGLIGRNGVGKSTILHLISGRLAPQTGSVSVDGTLAVFNQTVQISPEATVSSLFGVDAQLGILQRASEGSATVEELADADWTLAERMEAALAGMGLDASPHTRLQTLSGGQRTRAGLAALLFSDADFLLMDEPTNNLDREGRLALHEMLAGWRKGALVVSHDRELLGLMDEIVELTTLGATRYGGNWSHYQERKALELAAAQRDLDFAEKKSAQVARAAQVAAERKARRDGAGQRKAAKGDMPRILAGGMKERAENSGGAGTRLAGSQQAQAREALAAARERIEVLQKLAVELPSTGLAAGRTVLSLDNVSAGYQPERPVFGGISMVVTGPERIAITGPNGSGKTTLLELICGRLSPLAGTVRVTEGVAMLDQRASLLDPSASIRDNFRRINPDANENACRASLARFGFRADAALQTVSDLSGGELLRAALACVLGGPRPPLLILDEPTNHLDLDSIAAIEAGLQAYDGALVVVSHDEAFLEALDISLRLELPSGRILHTG</sequence>
<evidence type="ECO:0000256" key="4">
    <source>
        <dbReference type="ARBA" id="ARBA00022840"/>
    </source>
</evidence>
<reference evidence="7 8" key="1">
    <citation type="submission" date="2020-08" db="EMBL/GenBank/DDBJ databases">
        <title>Genomic Encyclopedia of Type Strains, Phase IV (KMG-IV): sequencing the most valuable type-strain genomes for metagenomic binning, comparative biology and taxonomic classification.</title>
        <authorList>
            <person name="Goeker M."/>
        </authorList>
    </citation>
    <scope>NUCLEOTIDE SEQUENCE [LARGE SCALE GENOMIC DNA]</scope>
    <source>
        <strain evidence="7 8">DSM 11099</strain>
    </source>
</reference>
<dbReference type="Pfam" id="PF00005">
    <property type="entry name" value="ABC_tran"/>
    <property type="match status" value="2"/>
</dbReference>
<dbReference type="PANTHER" id="PTHR19211:SF6">
    <property type="entry name" value="BLL7188 PROTEIN"/>
    <property type="match status" value="1"/>
</dbReference>
<keyword evidence="4" id="KW-0067">ATP-binding</keyword>
<organism evidence="7 8">
    <name type="scientific">Aquamicrobium lusatiense</name>
    <dbReference type="NCBI Taxonomy" id="89772"/>
    <lineage>
        <taxon>Bacteria</taxon>
        <taxon>Pseudomonadati</taxon>
        <taxon>Pseudomonadota</taxon>
        <taxon>Alphaproteobacteria</taxon>
        <taxon>Hyphomicrobiales</taxon>
        <taxon>Phyllobacteriaceae</taxon>
        <taxon>Aquamicrobium</taxon>
    </lineage>
</organism>
<evidence type="ECO:0000256" key="3">
    <source>
        <dbReference type="ARBA" id="ARBA00022741"/>
    </source>
</evidence>
<evidence type="ECO:0000256" key="1">
    <source>
        <dbReference type="ARBA" id="ARBA00005417"/>
    </source>
</evidence>
<dbReference type="FunFam" id="3.40.50.300:FF:001320">
    <property type="entry name" value="Heme ABC transporter ATP-binding protein"/>
    <property type="match status" value="1"/>
</dbReference>
<dbReference type="FunFam" id="3.40.50.300:FF:000597">
    <property type="entry name" value="ABC transporter ATP-binding protein"/>
    <property type="match status" value="1"/>
</dbReference>
<dbReference type="PROSITE" id="PS50893">
    <property type="entry name" value="ABC_TRANSPORTER_2"/>
    <property type="match status" value="2"/>
</dbReference>
<dbReference type="GO" id="GO:0005524">
    <property type="term" value="F:ATP binding"/>
    <property type="evidence" value="ECO:0007669"/>
    <property type="project" value="UniProtKB-KW"/>
</dbReference>
<protein>
    <submittedName>
        <fullName evidence="7">ATPase subunit of ABC transporter with duplicated ATPase domains</fullName>
    </submittedName>
</protein>
<dbReference type="SMART" id="SM00382">
    <property type="entry name" value="AAA"/>
    <property type="match status" value="2"/>
</dbReference>
<dbReference type="PROSITE" id="PS00211">
    <property type="entry name" value="ABC_TRANSPORTER_1"/>
    <property type="match status" value="1"/>
</dbReference>
<feature type="domain" description="ABC transporter" evidence="6">
    <location>
        <begin position="337"/>
        <end position="533"/>
    </location>
</feature>
<dbReference type="CDD" id="cd03221">
    <property type="entry name" value="ABCF_EF-3"/>
    <property type="match status" value="2"/>
</dbReference>
<keyword evidence="8" id="KW-1185">Reference proteome</keyword>
<keyword evidence="2" id="KW-0677">Repeat</keyword>
<keyword evidence="3" id="KW-0547">Nucleotide-binding</keyword>
<proteinExistence type="inferred from homology"/>
<dbReference type="Proteomes" id="UP000533306">
    <property type="component" value="Unassembled WGS sequence"/>
</dbReference>
<dbReference type="PANTHER" id="PTHR19211">
    <property type="entry name" value="ATP-BINDING TRANSPORT PROTEIN-RELATED"/>
    <property type="match status" value="1"/>
</dbReference>
<evidence type="ECO:0000313" key="8">
    <source>
        <dbReference type="Proteomes" id="UP000533306"/>
    </source>
</evidence>
<dbReference type="EMBL" id="JACHEU010000001">
    <property type="protein sequence ID" value="MBB6012123.1"/>
    <property type="molecule type" value="Genomic_DNA"/>
</dbReference>
<comment type="caution">
    <text evidence="7">The sequence shown here is derived from an EMBL/GenBank/DDBJ whole genome shotgun (WGS) entry which is preliminary data.</text>
</comment>
<keyword evidence="5" id="KW-0175">Coiled coil</keyword>
<comment type="similarity">
    <text evidence="1">Belongs to the ABC transporter superfamily.</text>
</comment>
<evidence type="ECO:0000256" key="2">
    <source>
        <dbReference type="ARBA" id="ARBA00022737"/>
    </source>
</evidence>
<dbReference type="AlphaFoldDB" id="A0A7W9VUK6"/>
<evidence type="ECO:0000256" key="5">
    <source>
        <dbReference type="SAM" id="Coils"/>
    </source>
</evidence>
<dbReference type="InterPro" id="IPR027417">
    <property type="entry name" value="P-loop_NTPase"/>
</dbReference>
<evidence type="ECO:0000259" key="6">
    <source>
        <dbReference type="PROSITE" id="PS50893"/>
    </source>
</evidence>
<gene>
    <name evidence="7" type="ORF">HNR59_001468</name>
</gene>
<feature type="coiled-coil region" evidence="5">
    <location>
        <begin position="223"/>
        <end position="250"/>
    </location>
</feature>
<evidence type="ECO:0000313" key="7">
    <source>
        <dbReference type="EMBL" id="MBB6012123.1"/>
    </source>
</evidence>
<dbReference type="InterPro" id="IPR017871">
    <property type="entry name" value="ABC_transporter-like_CS"/>
</dbReference>
<feature type="domain" description="ABC transporter" evidence="6">
    <location>
        <begin position="5"/>
        <end position="235"/>
    </location>
</feature>
<accession>A0A7W9VUK6</accession>
<dbReference type="Gene3D" id="3.40.50.300">
    <property type="entry name" value="P-loop containing nucleotide triphosphate hydrolases"/>
    <property type="match status" value="2"/>
</dbReference>
<name>A0A7W9VUK6_9HYPH</name>
<dbReference type="SUPFAM" id="SSF52540">
    <property type="entry name" value="P-loop containing nucleoside triphosphate hydrolases"/>
    <property type="match status" value="2"/>
</dbReference>
<dbReference type="InterPro" id="IPR003439">
    <property type="entry name" value="ABC_transporter-like_ATP-bd"/>
</dbReference>
<dbReference type="InterPro" id="IPR003593">
    <property type="entry name" value="AAA+_ATPase"/>
</dbReference>
<dbReference type="GO" id="GO:0016887">
    <property type="term" value="F:ATP hydrolysis activity"/>
    <property type="evidence" value="ECO:0007669"/>
    <property type="project" value="InterPro"/>
</dbReference>